<dbReference type="AlphaFoldDB" id="A0A1I4AJA9"/>
<evidence type="ECO:0000256" key="3">
    <source>
        <dbReference type="ARBA" id="ARBA00006906"/>
    </source>
</evidence>
<comment type="catalytic activity">
    <reaction evidence="1">
        <text>2-dehydro-3-deoxy-6-phospho-D-gluconate = D-glyceraldehyde 3-phosphate + pyruvate</text>
        <dbReference type="Rhea" id="RHEA:17089"/>
        <dbReference type="ChEBI" id="CHEBI:15361"/>
        <dbReference type="ChEBI" id="CHEBI:57569"/>
        <dbReference type="ChEBI" id="CHEBI:59776"/>
        <dbReference type="EC" id="4.1.2.14"/>
    </reaction>
</comment>
<gene>
    <name evidence="9" type="ORF">SAMN05444581_110146</name>
</gene>
<evidence type="ECO:0000256" key="1">
    <source>
        <dbReference type="ARBA" id="ARBA00000654"/>
    </source>
</evidence>
<evidence type="ECO:0000256" key="6">
    <source>
        <dbReference type="ARBA" id="ARBA00023239"/>
    </source>
</evidence>
<dbReference type="EC" id="4.1.2.14" evidence="5"/>
<dbReference type="OrthoDB" id="9805177at2"/>
<name>A0A1I4AJA9_9HYPH</name>
<keyword evidence="7" id="KW-0704">Schiff base</keyword>
<dbReference type="NCBIfam" id="TIGR01182">
    <property type="entry name" value="eda"/>
    <property type="match status" value="1"/>
</dbReference>
<evidence type="ECO:0000256" key="4">
    <source>
        <dbReference type="ARBA" id="ARBA00011233"/>
    </source>
</evidence>
<dbReference type="InterPro" id="IPR031338">
    <property type="entry name" value="KDPG/KHG_AS_2"/>
</dbReference>
<dbReference type="GO" id="GO:0008675">
    <property type="term" value="F:2-dehydro-3-deoxy-phosphogluconate aldolase activity"/>
    <property type="evidence" value="ECO:0007669"/>
    <property type="project" value="UniProtKB-EC"/>
</dbReference>
<protein>
    <recommendedName>
        <fullName evidence="5">2-dehydro-3-deoxy-phosphogluconate aldolase</fullName>
        <ecNumber evidence="5">4.1.2.14</ecNumber>
    </recommendedName>
</protein>
<dbReference type="NCBIfam" id="NF004325">
    <property type="entry name" value="PRK05718.1"/>
    <property type="match status" value="1"/>
</dbReference>
<dbReference type="PANTHER" id="PTHR30246:SF1">
    <property type="entry name" value="2-DEHYDRO-3-DEOXY-6-PHOSPHOGALACTONATE ALDOLASE-RELATED"/>
    <property type="match status" value="1"/>
</dbReference>
<dbReference type="PROSITE" id="PS00160">
    <property type="entry name" value="ALDOLASE_KDPG_KHG_2"/>
    <property type="match status" value="1"/>
</dbReference>
<dbReference type="SUPFAM" id="SSF51569">
    <property type="entry name" value="Aldolase"/>
    <property type="match status" value="1"/>
</dbReference>
<sequence>MRYQQSEATRALMRLSPVIPVLTLAEPAAALDLAGALIAGGLRVLEITLRTPGALKVVALLAKAYPEARIGAGTIVEPDQIDAAIAAGASFLVSPGMSPGLIKAAIRAPAPFLPGASTASEAMALRERGFSALKFFPAEAAGGAKFLASLKGPLPGLVFCPTGGVDAEKAKAYLQLDNVACVGGSWMAPPELIAAKDFARIQSLSRAACALAPSARTA</sequence>
<dbReference type="PANTHER" id="PTHR30246">
    <property type="entry name" value="2-KETO-3-DEOXY-6-PHOSPHOGLUCONATE ALDOLASE"/>
    <property type="match status" value="1"/>
</dbReference>
<comment type="similarity">
    <text evidence="3">Belongs to the KHG/KDPG aldolase family.</text>
</comment>
<evidence type="ECO:0000313" key="10">
    <source>
        <dbReference type="Proteomes" id="UP000198755"/>
    </source>
</evidence>
<evidence type="ECO:0000256" key="8">
    <source>
        <dbReference type="ARBA" id="ARBA00023277"/>
    </source>
</evidence>
<dbReference type="EMBL" id="FOSN01000010">
    <property type="protein sequence ID" value="SFK56582.1"/>
    <property type="molecule type" value="Genomic_DNA"/>
</dbReference>
<dbReference type="Pfam" id="PF01081">
    <property type="entry name" value="Aldolase"/>
    <property type="match status" value="1"/>
</dbReference>
<comment type="subunit">
    <text evidence="4">Homotrimer.</text>
</comment>
<dbReference type="Gene3D" id="3.20.20.70">
    <property type="entry name" value="Aldolase class I"/>
    <property type="match status" value="1"/>
</dbReference>
<dbReference type="STRING" id="1612308.SAMN05444581_110146"/>
<accession>A0A1I4AJA9</accession>
<keyword evidence="6" id="KW-0456">Lyase</keyword>
<proteinExistence type="inferred from homology"/>
<dbReference type="RefSeq" id="WP_091682905.1">
    <property type="nucleotide sequence ID" value="NZ_FOSN01000010.1"/>
</dbReference>
<evidence type="ECO:0000256" key="7">
    <source>
        <dbReference type="ARBA" id="ARBA00023270"/>
    </source>
</evidence>
<dbReference type="CDD" id="cd00452">
    <property type="entry name" value="KDPG_aldolase"/>
    <property type="match status" value="1"/>
</dbReference>
<evidence type="ECO:0000313" key="9">
    <source>
        <dbReference type="EMBL" id="SFK56582.1"/>
    </source>
</evidence>
<dbReference type="InterPro" id="IPR031337">
    <property type="entry name" value="KDPG/KHG_AS_1"/>
</dbReference>
<reference evidence="9 10" key="1">
    <citation type="submission" date="2016-10" db="EMBL/GenBank/DDBJ databases">
        <authorList>
            <person name="de Groot N.N."/>
        </authorList>
    </citation>
    <scope>NUCLEOTIDE SEQUENCE [LARGE SCALE GENOMIC DNA]</scope>
    <source>
        <strain evidence="9 10">NE2</strain>
    </source>
</reference>
<evidence type="ECO:0000256" key="2">
    <source>
        <dbReference type="ARBA" id="ARBA00004736"/>
    </source>
</evidence>
<keyword evidence="10" id="KW-1185">Reference proteome</keyword>
<keyword evidence="8" id="KW-0119">Carbohydrate metabolism</keyword>
<dbReference type="InterPro" id="IPR000887">
    <property type="entry name" value="Aldlse_KDPG_KHG"/>
</dbReference>
<comment type="pathway">
    <text evidence="2">Carbohydrate acid metabolism; 2-dehydro-3-deoxy-D-gluconate degradation; D-glyceraldehyde 3-phosphate and pyruvate from 2-dehydro-3-deoxy-D-gluconate: step 2/2.</text>
</comment>
<dbReference type="PROSITE" id="PS00159">
    <property type="entry name" value="ALDOLASE_KDPG_KHG_1"/>
    <property type="match status" value="1"/>
</dbReference>
<dbReference type="Proteomes" id="UP000198755">
    <property type="component" value="Unassembled WGS sequence"/>
</dbReference>
<evidence type="ECO:0000256" key="5">
    <source>
        <dbReference type="ARBA" id="ARBA00013063"/>
    </source>
</evidence>
<organism evidence="9 10">
    <name type="scientific">Methylocapsa palsarum</name>
    <dbReference type="NCBI Taxonomy" id="1612308"/>
    <lineage>
        <taxon>Bacteria</taxon>
        <taxon>Pseudomonadati</taxon>
        <taxon>Pseudomonadota</taxon>
        <taxon>Alphaproteobacteria</taxon>
        <taxon>Hyphomicrobiales</taxon>
        <taxon>Beijerinckiaceae</taxon>
        <taxon>Methylocapsa</taxon>
    </lineage>
</organism>
<dbReference type="InterPro" id="IPR013785">
    <property type="entry name" value="Aldolase_TIM"/>
</dbReference>